<gene>
    <name evidence="2" type="ORF">PCOR1329_LOCUS6272</name>
</gene>
<accession>A0ABN9PYL6</accession>
<feature type="compositionally biased region" description="Basic and acidic residues" evidence="1">
    <location>
        <begin position="173"/>
        <end position="184"/>
    </location>
</feature>
<reference evidence="2" key="1">
    <citation type="submission" date="2023-10" db="EMBL/GenBank/DDBJ databases">
        <authorList>
            <person name="Chen Y."/>
            <person name="Shah S."/>
            <person name="Dougan E. K."/>
            <person name="Thang M."/>
            <person name="Chan C."/>
        </authorList>
    </citation>
    <scope>NUCLEOTIDE SEQUENCE [LARGE SCALE GENOMIC DNA]</scope>
</reference>
<evidence type="ECO:0000313" key="3">
    <source>
        <dbReference type="Proteomes" id="UP001189429"/>
    </source>
</evidence>
<feature type="non-terminal residue" evidence="2">
    <location>
        <position position="1"/>
    </location>
</feature>
<evidence type="ECO:0000256" key="1">
    <source>
        <dbReference type="SAM" id="MobiDB-lite"/>
    </source>
</evidence>
<feature type="region of interest" description="Disordered" evidence="1">
    <location>
        <begin position="1"/>
        <end position="30"/>
    </location>
</feature>
<proteinExistence type="predicted"/>
<name>A0ABN9PYL6_9DINO</name>
<dbReference type="Proteomes" id="UP001189429">
    <property type="component" value="Unassembled WGS sequence"/>
</dbReference>
<comment type="caution">
    <text evidence="2">The sequence shown here is derived from an EMBL/GenBank/DDBJ whole genome shotgun (WGS) entry which is preliminary data.</text>
</comment>
<keyword evidence="3" id="KW-1185">Reference proteome</keyword>
<organism evidence="2 3">
    <name type="scientific">Prorocentrum cordatum</name>
    <dbReference type="NCBI Taxonomy" id="2364126"/>
    <lineage>
        <taxon>Eukaryota</taxon>
        <taxon>Sar</taxon>
        <taxon>Alveolata</taxon>
        <taxon>Dinophyceae</taxon>
        <taxon>Prorocentrales</taxon>
        <taxon>Prorocentraceae</taxon>
        <taxon>Prorocentrum</taxon>
    </lineage>
</organism>
<feature type="region of interest" description="Disordered" evidence="1">
    <location>
        <begin position="103"/>
        <end position="185"/>
    </location>
</feature>
<protein>
    <submittedName>
        <fullName evidence="2">Uncharacterized protein</fullName>
    </submittedName>
</protein>
<evidence type="ECO:0000313" key="2">
    <source>
        <dbReference type="EMBL" id="CAK0797092.1"/>
    </source>
</evidence>
<dbReference type="EMBL" id="CAUYUJ010001671">
    <property type="protein sequence ID" value="CAK0797092.1"/>
    <property type="molecule type" value="Genomic_DNA"/>
</dbReference>
<sequence length="206" mass="21777">AALRSPSAGAARERARAFPGGSAGSPGKVVKPLPTGAMSYVYGRAPQSSLYKSCADTVPPSLKPGQSSLHRQELWGEMALSARGGDRRRPAMGATSEYLAAVVAPSRSAEHHEARVEQPLAGRRGRAGSGGQGEVRPSGGASHWQSERAARARAKTPFKKVSFGSDSSEEEDHPTPETSEKTEVELVLELLGERRPLKDVEKAPVS</sequence>